<evidence type="ECO:0000256" key="1">
    <source>
        <dbReference type="ARBA" id="ARBA00004141"/>
    </source>
</evidence>
<keyword evidence="3 9" id="KW-0812">Transmembrane</keyword>
<feature type="binding site" evidence="8">
    <location>
        <position position="58"/>
    </location>
    <ligand>
        <name>Zn(2+)</name>
        <dbReference type="ChEBI" id="CHEBI:29105"/>
        <note>catalytic</note>
    </ligand>
</feature>
<dbReference type="GO" id="GO:0005789">
    <property type="term" value="C:endoplasmic reticulum membrane"/>
    <property type="evidence" value="ECO:0007669"/>
    <property type="project" value="TreeGrafter"/>
</dbReference>
<evidence type="ECO:0000256" key="4">
    <source>
        <dbReference type="ARBA" id="ARBA00022801"/>
    </source>
</evidence>
<feature type="transmembrane region" description="Helical" evidence="9">
    <location>
        <begin position="98"/>
        <end position="117"/>
    </location>
</feature>
<dbReference type="AlphaFoldDB" id="A0A9W7DQB7"/>
<evidence type="ECO:0000256" key="7">
    <source>
        <dbReference type="PIRSR" id="PIRSR608901-1"/>
    </source>
</evidence>
<gene>
    <name evidence="10" type="ORF">TrRE_jg7400</name>
</gene>
<feature type="binding site" evidence="8">
    <location>
        <position position="202"/>
    </location>
    <ligand>
        <name>Zn(2+)</name>
        <dbReference type="ChEBI" id="CHEBI:29105"/>
        <note>catalytic</note>
    </ligand>
</feature>
<evidence type="ECO:0000313" key="11">
    <source>
        <dbReference type="Proteomes" id="UP001165082"/>
    </source>
</evidence>
<dbReference type="InterPro" id="IPR008901">
    <property type="entry name" value="ACER"/>
</dbReference>
<accession>A0A9W7DQB7</accession>
<feature type="transmembrane region" description="Helical" evidence="9">
    <location>
        <begin position="193"/>
        <end position="222"/>
    </location>
</feature>
<organism evidence="10 11">
    <name type="scientific">Triparma retinervis</name>
    <dbReference type="NCBI Taxonomy" id="2557542"/>
    <lineage>
        <taxon>Eukaryota</taxon>
        <taxon>Sar</taxon>
        <taxon>Stramenopiles</taxon>
        <taxon>Ochrophyta</taxon>
        <taxon>Bolidophyceae</taxon>
        <taxon>Parmales</taxon>
        <taxon>Triparmaceae</taxon>
        <taxon>Triparma</taxon>
    </lineage>
</organism>
<feature type="binding site" evidence="7">
    <location>
        <position position="3"/>
    </location>
    <ligand>
        <name>Ca(2+)</name>
        <dbReference type="ChEBI" id="CHEBI:29108"/>
    </ligand>
</feature>
<protein>
    <submittedName>
        <fullName evidence="10">Uncharacterized protein</fullName>
    </submittedName>
</protein>
<evidence type="ECO:0000256" key="2">
    <source>
        <dbReference type="ARBA" id="ARBA00009780"/>
    </source>
</evidence>
<keyword evidence="6 9" id="KW-0472">Membrane</keyword>
<keyword evidence="5 9" id="KW-1133">Transmembrane helix</keyword>
<comment type="subcellular location">
    <subcellularLocation>
        <location evidence="1">Membrane</location>
        <topology evidence="1">Multi-pass membrane protein</topology>
    </subcellularLocation>
</comment>
<dbReference type="GO" id="GO:0046514">
    <property type="term" value="P:ceramide catabolic process"/>
    <property type="evidence" value="ECO:0007669"/>
    <property type="project" value="TreeGrafter"/>
</dbReference>
<keyword evidence="4" id="KW-0378">Hydrolase</keyword>
<dbReference type="EMBL" id="BRXZ01005861">
    <property type="protein sequence ID" value="GMH51333.1"/>
    <property type="molecule type" value="Genomic_DNA"/>
</dbReference>
<keyword evidence="7" id="KW-0106">Calcium</keyword>
<feature type="transmembrane region" description="Helical" evidence="9">
    <location>
        <begin position="43"/>
        <end position="64"/>
    </location>
</feature>
<comment type="cofactor">
    <cofactor evidence="8">
        <name>Zn(2+)</name>
        <dbReference type="ChEBI" id="CHEBI:29105"/>
    </cofactor>
</comment>
<evidence type="ECO:0000256" key="9">
    <source>
        <dbReference type="SAM" id="Phobius"/>
    </source>
</evidence>
<dbReference type="GO" id="GO:0016811">
    <property type="term" value="F:hydrolase activity, acting on carbon-nitrogen (but not peptide) bonds, in linear amides"/>
    <property type="evidence" value="ECO:0007669"/>
    <property type="project" value="InterPro"/>
</dbReference>
<feature type="binding site" evidence="8">
    <location>
        <position position="206"/>
    </location>
    <ligand>
        <name>Zn(2+)</name>
        <dbReference type="ChEBI" id="CHEBI:29105"/>
        <note>catalytic</note>
    </ligand>
</feature>
<evidence type="ECO:0000313" key="10">
    <source>
        <dbReference type="EMBL" id="GMH51333.1"/>
    </source>
</evidence>
<dbReference type="Proteomes" id="UP001165082">
    <property type="component" value="Unassembled WGS sequence"/>
</dbReference>
<reference evidence="10" key="1">
    <citation type="submission" date="2022-07" db="EMBL/GenBank/DDBJ databases">
        <title>Genome analysis of Parmales, a sister group of diatoms, reveals the evolutionary specialization of diatoms from phago-mixotrophs to photoautotrophs.</title>
        <authorList>
            <person name="Ban H."/>
            <person name="Sato S."/>
            <person name="Yoshikawa S."/>
            <person name="Kazumasa Y."/>
            <person name="Nakamura Y."/>
            <person name="Ichinomiya M."/>
            <person name="Saitoh K."/>
            <person name="Sato N."/>
            <person name="Blanc-Mathieu R."/>
            <person name="Endo H."/>
            <person name="Kuwata A."/>
            <person name="Ogata H."/>
        </authorList>
    </citation>
    <scope>NUCLEOTIDE SEQUENCE</scope>
</reference>
<keyword evidence="11" id="KW-1185">Reference proteome</keyword>
<keyword evidence="7" id="KW-0479">Metal-binding</keyword>
<dbReference type="GO" id="GO:0046513">
    <property type="term" value="P:ceramide biosynthetic process"/>
    <property type="evidence" value="ECO:0007669"/>
    <property type="project" value="TreeGrafter"/>
</dbReference>
<sequence length="257" mass="29453">MAEAFNSISSLSIVYLGIVGLMRTRKKQWCSDCVYERWVFYSMYTCAVLIGLGSTTLHATLTAFGQASDEVPMLLANVSFFALMMEHDSEPNQLKYPWLPFAVPVIKVACLIIYLVFQDNFFVFLSMYAGGVVYLMTWMAKLTFVKRVEPFEEKMRKEFLVPWFIYAFLTFVCFGFGAWIMDMMFCDRILASGWLILQAVMHPLWHFGAMLGTHLAICFAAMVRCTALGAPIQVECFMLLPFVTGGRRQRKKVSKRE</sequence>
<feature type="transmembrane region" description="Helical" evidence="9">
    <location>
        <begin position="6"/>
        <end position="22"/>
    </location>
</feature>
<evidence type="ECO:0000256" key="6">
    <source>
        <dbReference type="ARBA" id="ARBA00023136"/>
    </source>
</evidence>
<dbReference type="GO" id="GO:0046872">
    <property type="term" value="F:metal ion binding"/>
    <property type="evidence" value="ECO:0007669"/>
    <property type="project" value="UniProtKB-KW"/>
</dbReference>
<evidence type="ECO:0000256" key="8">
    <source>
        <dbReference type="PIRSR" id="PIRSR608901-2"/>
    </source>
</evidence>
<dbReference type="PANTHER" id="PTHR46187:SF3">
    <property type="entry name" value="ALKALINE CERAMIDASE 3"/>
    <property type="match status" value="1"/>
</dbReference>
<feature type="transmembrane region" description="Helical" evidence="9">
    <location>
        <begin position="160"/>
        <end position="181"/>
    </location>
</feature>
<comment type="caution">
    <text evidence="10">The sequence shown here is derived from an EMBL/GenBank/DDBJ whole genome shotgun (WGS) entry which is preliminary data.</text>
</comment>
<proteinExistence type="inferred from homology"/>
<dbReference type="PANTHER" id="PTHR46187">
    <property type="entry name" value="ALKALINE CERAMIDASE 3"/>
    <property type="match status" value="1"/>
</dbReference>
<evidence type="ECO:0000256" key="3">
    <source>
        <dbReference type="ARBA" id="ARBA00022692"/>
    </source>
</evidence>
<dbReference type="OrthoDB" id="187171at2759"/>
<evidence type="ECO:0000256" key="5">
    <source>
        <dbReference type="ARBA" id="ARBA00022989"/>
    </source>
</evidence>
<keyword evidence="8" id="KW-0862">Zinc</keyword>
<feature type="transmembrane region" description="Helical" evidence="9">
    <location>
        <begin position="228"/>
        <end position="246"/>
    </location>
</feature>
<name>A0A9W7DQB7_9STRA</name>
<comment type="similarity">
    <text evidence="2">Belongs to the alkaline ceramidase family.</text>
</comment>
<feature type="transmembrane region" description="Helical" evidence="9">
    <location>
        <begin position="122"/>
        <end position="140"/>
    </location>
</feature>
<dbReference type="Pfam" id="PF05875">
    <property type="entry name" value="Ceramidase"/>
    <property type="match status" value="1"/>
</dbReference>